<protein>
    <submittedName>
        <fullName evidence="2">Chemotaxis protein CheW</fullName>
    </submittedName>
</protein>
<dbReference type="RefSeq" id="WP_379954585.1">
    <property type="nucleotide sequence ID" value="NZ_JAUYVI010000002.1"/>
</dbReference>
<feature type="domain" description="CheW-like" evidence="1">
    <location>
        <begin position="9"/>
        <end position="153"/>
    </location>
</feature>
<name>A0ABU0YJF2_9PROT</name>
<dbReference type="Gene3D" id="2.30.30.40">
    <property type="entry name" value="SH3 Domains"/>
    <property type="match status" value="1"/>
</dbReference>
<dbReference type="PANTHER" id="PTHR22617">
    <property type="entry name" value="CHEMOTAXIS SENSOR HISTIDINE KINASE-RELATED"/>
    <property type="match status" value="1"/>
</dbReference>
<reference evidence="3" key="1">
    <citation type="submission" date="2023-08" db="EMBL/GenBank/DDBJ databases">
        <title>Rhodospirillaceae gen. nov., a novel taxon isolated from the Yangtze River Yuezi River estuary sludge.</title>
        <authorList>
            <person name="Ruan L."/>
        </authorList>
    </citation>
    <scope>NUCLEOTIDE SEQUENCE [LARGE SCALE GENOMIC DNA]</scope>
    <source>
        <strain evidence="3">R-7</strain>
    </source>
</reference>
<evidence type="ECO:0000259" key="1">
    <source>
        <dbReference type="PROSITE" id="PS50851"/>
    </source>
</evidence>
<dbReference type="SMART" id="SM00260">
    <property type="entry name" value="CheW"/>
    <property type="match status" value="1"/>
</dbReference>
<gene>
    <name evidence="2" type="ORF">Q8A70_05870</name>
</gene>
<dbReference type="SUPFAM" id="SSF50341">
    <property type="entry name" value="CheW-like"/>
    <property type="match status" value="1"/>
</dbReference>
<dbReference type="Gene3D" id="2.40.50.180">
    <property type="entry name" value="CheA-289, Domain 4"/>
    <property type="match status" value="1"/>
</dbReference>
<proteinExistence type="predicted"/>
<dbReference type="InterPro" id="IPR039315">
    <property type="entry name" value="CheW"/>
</dbReference>
<dbReference type="PANTHER" id="PTHR22617:SF23">
    <property type="entry name" value="CHEMOTAXIS PROTEIN CHEW"/>
    <property type="match status" value="1"/>
</dbReference>
<comment type="caution">
    <text evidence="2">The sequence shown here is derived from an EMBL/GenBank/DDBJ whole genome shotgun (WGS) entry which is preliminary data.</text>
</comment>
<accession>A0ABU0YJF2</accession>
<organism evidence="2 3">
    <name type="scientific">Dongia sedimenti</name>
    <dbReference type="NCBI Taxonomy" id="3064282"/>
    <lineage>
        <taxon>Bacteria</taxon>
        <taxon>Pseudomonadati</taxon>
        <taxon>Pseudomonadota</taxon>
        <taxon>Alphaproteobacteria</taxon>
        <taxon>Rhodospirillales</taxon>
        <taxon>Dongiaceae</taxon>
        <taxon>Dongia</taxon>
    </lineage>
</organism>
<keyword evidence="3" id="KW-1185">Reference proteome</keyword>
<dbReference type="InterPro" id="IPR002545">
    <property type="entry name" value="CheW-lke_dom"/>
</dbReference>
<dbReference type="EMBL" id="JAUYVI010000002">
    <property type="protein sequence ID" value="MDQ7247181.1"/>
    <property type="molecule type" value="Genomic_DNA"/>
</dbReference>
<dbReference type="InterPro" id="IPR036061">
    <property type="entry name" value="CheW-like_dom_sf"/>
</dbReference>
<evidence type="ECO:0000313" key="2">
    <source>
        <dbReference type="EMBL" id="MDQ7247181.1"/>
    </source>
</evidence>
<dbReference type="PROSITE" id="PS50851">
    <property type="entry name" value="CHEW"/>
    <property type="match status" value="1"/>
</dbReference>
<sequence>MAIWQGKRSLEVLTLTLQGEKFALEAGRVQEILDLVNVTEVPGGPAFLNGLVNVRGKVVPLADLRLKFEMASTPPTIDTRIVVINVLLDGETTTVGLLADKVHEVTEMNAEVLEDTPRLGMRWRPEFIRCIGKHGGDFIAVLDIDRVFEEGDRGTVAGGTSSVPAQDAA</sequence>
<evidence type="ECO:0000313" key="3">
    <source>
        <dbReference type="Proteomes" id="UP001230156"/>
    </source>
</evidence>
<dbReference type="Proteomes" id="UP001230156">
    <property type="component" value="Unassembled WGS sequence"/>
</dbReference>
<dbReference type="Pfam" id="PF01584">
    <property type="entry name" value="CheW"/>
    <property type="match status" value="1"/>
</dbReference>